<accession>A0A0A8ZIZ7</accession>
<evidence type="ECO:0000256" key="1">
    <source>
        <dbReference type="SAM" id="Phobius"/>
    </source>
</evidence>
<keyword evidence="1" id="KW-1133">Transmembrane helix</keyword>
<keyword evidence="1" id="KW-0472">Membrane</keyword>
<proteinExistence type="predicted"/>
<dbReference type="AlphaFoldDB" id="A0A0A8ZIZ7"/>
<feature type="transmembrane region" description="Helical" evidence="1">
    <location>
        <begin position="12"/>
        <end position="31"/>
    </location>
</feature>
<keyword evidence="1" id="KW-0812">Transmembrane</keyword>
<reference evidence="2" key="1">
    <citation type="submission" date="2014-09" db="EMBL/GenBank/DDBJ databases">
        <authorList>
            <person name="Magalhaes I.L.F."/>
            <person name="Oliveira U."/>
            <person name="Santos F.R."/>
            <person name="Vidigal T.H.D.A."/>
            <person name="Brescovit A.D."/>
            <person name="Santos A.J."/>
        </authorList>
    </citation>
    <scope>NUCLEOTIDE SEQUENCE</scope>
    <source>
        <tissue evidence="2">Shoot tissue taken approximately 20 cm above the soil surface</tissue>
    </source>
</reference>
<sequence length="45" mass="5329">MEFRDSNRMVGLMMGCIRMCCAALGFVFIPVRDFKDRFLEHIIRC</sequence>
<reference evidence="2" key="2">
    <citation type="journal article" date="2015" name="Data Brief">
        <title>Shoot transcriptome of the giant reed, Arundo donax.</title>
        <authorList>
            <person name="Barrero R.A."/>
            <person name="Guerrero F.D."/>
            <person name="Moolhuijzen P."/>
            <person name="Goolsby J.A."/>
            <person name="Tidwell J."/>
            <person name="Bellgard S.E."/>
            <person name="Bellgard M.I."/>
        </authorList>
    </citation>
    <scope>NUCLEOTIDE SEQUENCE</scope>
    <source>
        <tissue evidence="2">Shoot tissue taken approximately 20 cm above the soil surface</tissue>
    </source>
</reference>
<evidence type="ECO:0000313" key="2">
    <source>
        <dbReference type="EMBL" id="JAD37623.1"/>
    </source>
</evidence>
<protein>
    <submittedName>
        <fullName evidence="2">Uncharacterized protein</fullName>
    </submittedName>
</protein>
<dbReference type="EMBL" id="GBRH01260272">
    <property type="protein sequence ID" value="JAD37623.1"/>
    <property type="molecule type" value="Transcribed_RNA"/>
</dbReference>
<name>A0A0A8ZIZ7_ARUDO</name>
<organism evidence="2">
    <name type="scientific">Arundo donax</name>
    <name type="common">Giant reed</name>
    <name type="synonym">Donax arundinaceus</name>
    <dbReference type="NCBI Taxonomy" id="35708"/>
    <lineage>
        <taxon>Eukaryota</taxon>
        <taxon>Viridiplantae</taxon>
        <taxon>Streptophyta</taxon>
        <taxon>Embryophyta</taxon>
        <taxon>Tracheophyta</taxon>
        <taxon>Spermatophyta</taxon>
        <taxon>Magnoliopsida</taxon>
        <taxon>Liliopsida</taxon>
        <taxon>Poales</taxon>
        <taxon>Poaceae</taxon>
        <taxon>PACMAD clade</taxon>
        <taxon>Arundinoideae</taxon>
        <taxon>Arundineae</taxon>
        <taxon>Arundo</taxon>
    </lineage>
</organism>